<dbReference type="EMBL" id="FPHL01000014">
    <property type="protein sequence ID" value="SFV56683.1"/>
    <property type="molecule type" value="Genomic_DNA"/>
</dbReference>
<protein>
    <recommendedName>
        <fullName evidence="2">Restriction endonuclease</fullName>
    </recommendedName>
</protein>
<reference evidence="1" key="1">
    <citation type="submission" date="2016-10" db="EMBL/GenBank/DDBJ databases">
        <authorList>
            <person name="de Groot N.N."/>
        </authorList>
    </citation>
    <scope>NUCLEOTIDE SEQUENCE</scope>
</reference>
<proteinExistence type="predicted"/>
<evidence type="ECO:0008006" key="2">
    <source>
        <dbReference type="Google" id="ProtNLM"/>
    </source>
</evidence>
<dbReference type="AlphaFoldDB" id="A0A1W1BT38"/>
<sequence length="317" mass="37026">MTIAFVCPYSFSDYGAVEKALLENSEVDTIFCATPNACKLVKQFVSKHDHITYRRENSGGKVFNLRKIVQMADKVVLFEYSDYDGQKYSLTQKALAYAREIKRELEYIEYDRGVLVKNATYMFEGDKGFHHSESRWNAIAQLVFEWMNKHNQVLNIYESSYHDKTSKEWLKAKKEEHLYCSGMNSKNTIVEGCLTSTVFGLKESEWSKDFSNIKPDIVHIGEERIVIIEVKTIGASVKENMTLYKRLVDCLQSHTKKNVSLYYLLSYGHRPNSDWTHLKDSNILLWEELFCKIKDSELVPYIHPELERYTLMPDWLS</sequence>
<name>A0A1W1BT38_9ZZZZ</name>
<accession>A0A1W1BT38</accession>
<evidence type="ECO:0000313" key="1">
    <source>
        <dbReference type="EMBL" id="SFV56683.1"/>
    </source>
</evidence>
<gene>
    <name evidence="1" type="ORF">MNB_SV-10-455</name>
</gene>
<organism evidence="1">
    <name type="scientific">hydrothermal vent metagenome</name>
    <dbReference type="NCBI Taxonomy" id="652676"/>
    <lineage>
        <taxon>unclassified sequences</taxon>
        <taxon>metagenomes</taxon>
        <taxon>ecological metagenomes</taxon>
    </lineage>
</organism>